<accession>A0ACB1APJ1</accession>
<evidence type="ECO:0000313" key="1">
    <source>
        <dbReference type="EMBL" id="CAK5091930.1"/>
    </source>
</evidence>
<dbReference type="EMBL" id="CAVMJV010000091">
    <property type="protein sequence ID" value="CAK5091930.1"/>
    <property type="molecule type" value="Genomic_DNA"/>
</dbReference>
<gene>
    <name evidence="1" type="ORF">MENTE1834_LOCUS39796</name>
</gene>
<dbReference type="Proteomes" id="UP001497535">
    <property type="component" value="Unassembled WGS sequence"/>
</dbReference>
<evidence type="ECO:0000313" key="2">
    <source>
        <dbReference type="Proteomes" id="UP001497535"/>
    </source>
</evidence>
<comment type="caution">
    <text evidence="1">The sequence shown here is derived from an EMBL/GenBank/DDBJ whole genome shotgun (WGS) entry which is preliminary data.</text>
</comment>
<protein>
    <submittedName>
        <fullName evidence="1">Uncharacterized protein</fullName>
    </submittedName>
</protein>
<sequence>MDMAREIINSYKKDNKLKNLILVESAIQHEYERNEDGRGYLLNFMKTNKLEQLKAFPDSILAYNNFLSVVTYIYFNKLGVEEMNKMLASPKEEQEEEVKDEKVNDEKKKGKKEDVKVKGKEVVKDEKKMDVEKDNKNENKEGVKDAKKEDVKLKGKEVVNDEKEEEKKDVVKHEEKKEGKEKKKDEVKKEKE</sequence>
<proteinExistence type="predicted"/>
<reference evidence="1" key="1">
    <citation type="submission" date="2023-11" db="EMBL/GenBank/DDBJ databases">
        <authorList>
            <person name="Poullet M."/>
        </authorList>
    </citation>
    <scope>NUCLEOTIDE SEQUENCE</scope>
    <source>
        <strain evidence="1">E1834</strain>
    </source>
</reference>
<keyword evidence="2" id="KW-1185">Reference proteome</keyword>
<organism evidence="1 2">
    <name type="scientific">Meloidogyne enterolobii</name>
    <name type="common">Root-knot nematode worm</name>
    <name type="synonym">Meloidogyne mayaguensis</name>
    <dbReference type="NCBI Taxonomy" id="390850"/>
    <lineage>
        <taxon>Eukaryota</taxon>
        <taxon>Metazoa</taxon>
        <taxon>Ecdysozoa</taxon>
        <taxon>Nematoda</taxon>
        <taxon>Chromadorea</taxon>
        <taxon>Rhabditida</taxon>
        <taxon>Tylenchina</taxon>
        <taxon>Tylenchomorpha</taxon>
        <taxon>Tylenchoidea</taxon>
        <taxon>Meloidogynidae</taxon>
        <taxon>Meloidogyninae</taxon>
        <taxon>Meloidogyne</taxon>
    </lineage>
</organism>
<name>A0ACB1APJ1_MELEN</name>